<proteinExistence type="predicted"/>
<protein>
    <submittedName>
        <fullName evidence="1">Uncharacterized protein</fullName>
    </submittedName>
</protein>
<evidence type="ECO:0000313" key="1">
    <source>
        <dbReference type="EMBL" id="MBK7417544.1"/>
    </source>
</evidence>
<evidence type="ECO:0000313" key="2">
    <source>
        <dbReference type="Proteomes" id="UP000739411"/>
    </source>
</evidence>
<dbReference type="Proteomes" id="UP000739411">
    <property type="component" value="Unassembled WGS sequence"/>
</dbReference>
<comment type="caution">
    <text evidence="1">The sequence shown here is derived from an EMBL/GenBank/DDBJ whole genome shotgun (WGS) entry which is preliminary data.</text>
</comment>
<sequence>MLIGKSGVNTTMMSDGAEFIEGDTHAGLTEILQFFQAARSGAGGGPIR</sequence>
<gene>
    <name evidence="1" type="ORF">IPJ38_23150</name>
</gene>
<organism evidence="1 2">
    <name type="scientific">Candidatus Dechloromonas phosphorivorans</name>
    <dbReference type="NCBI Taxonomy" id="2899244"/>
    <lineage>
        <taxon>Bacteria</taxon>
        <taxon>Pseudomonadati</taxon>
        <taxon>Pseudomonadota</taxon>
        <taxon>Betaproteobacteria</taxon>
        <taxon>Rhodocyclales</taxon>
        <taxon>Azonexaceae</taxon>
        <taxon>Dechloromonas</taxon>
    </lineage>
</organism>
<dbReference type="AlphaFoldDB" id="A0A935MVC6"/>
<name>A0A935MVC6_9RHOO</name>
<reference evidence="1 2" key="1">
    <citation type="submission" date="2020-10" db="EMBL/GenBank/DDBJ databases">
        <title>Connecting structure to function with the recovery of over 1000 high-quality activated sludge metagenome-assembled genomes encoding full-length rRNA genes using long-read sequencing.</title>
        <authorList>
            <person name="Singleton C.M."/>
            <person name="Petriglieri F."/>
            <person name="Kristensen J.M."/>
            <person name="Kirkegaard R.H."/>
            <person name="Michaelsen T.Y."/>
            <person name="Andersen M.H."/>
            <person name="Karst S.M."/>
            <person name="Dueholm M.S."/>
            <person name="Nielsen P.H."/>
            <person name="Albertsen M."/>
        </authorList>
    </citation>
    <scope>NUCLEOTIDE SEQUENCE [LARGE SCALE GENOMIC DNA]</scope>
    <source>
        <strain evidence="1">EsbW_18-Q3-R4-48_BATAC.463</strain>
    </source>
</reference>
<dbReference type="EMBL" id="JADJMS010000052">
    <property type="protein sequence ID" value="MBK7417544.1"/>
    <property type="molecule type" value="Genomic_DNA"/>
</dbReference>
<accession>A0A935MVC6</accession>